<feature type="region of interest" description="Disordered" evidence="2">
    <location>
        <begin position="795"/>
        <end position="818"/>
    </location>
</feature>
<keyword evidence="3" id="KW-0812">Transmembrane</keyword>
<feature type="compositionally biased region" description="Basic and acidic residues" evidence="2">
    <location>
        <begin position="795"/>
        <end position="807"/>
    </location>
</feature>
<accession>A0A2M8LB09</accession>
<name>A0A2M8LB09_9BACT</name>
<protein>
    <submittedName>
        <fullName evidence="4">Uncharacterized protein</fullName>
    </submittedName>
</protein>
<dbReference type="EMBL" id="PFER01000011">
    <property type="protein sequence ID" value="PJE73809.1"/>
    <property type="molecule type" value="Genomic_DNA"/>
</dbReference>
<keyword evidence="1" id="KW-0175">Coiled coil</keyword>
<sequence length="849" mass="94309">MKFIFLNNYKKYIAILLVGLFGFGLFFHNTKSVEATGPAQEGTQWAHWWTNLGNNVSNAANAISAKALEIKEYGLDGFAWMAANVLIDTFTDQLVDWINSGFEGSPMFLENPEQFFGEFGNQYSGAIIDKFNLYWLCDPYGDLNFDLDLFLPGTSESRYKCTFEDVMEAFQDIPDLNIDIDINQENIVREYGSDFRNGGWGMWLFTSNPKNNKAGAFGMAYNDAMKEAHRGQEQEKFGAQLGRGFLGIRQCVKYGEPTAVKGYDPFGDVGSSGYDVAVSAGECTEYKTTTPGAIVQGKLDKTLGGDESRLQVADEIDEIIGALATQFVSWIVTGGSGGEGLSAYTSSPDRAGNRDQYGALEDSQDANATKLNLSEKIGNMSKWEKKFKNSLEDMKETLEERIDKLGEIANKLKCIQYGKDNGESVLNDNESCAALLDEDSGDITDLNKIEGFDDVSLNEVVEETISEEIEDIDEKIGKAESKLGDFESGGKYFDSDWGQDYIGISEWAMEVLENFDNDVLKAKSKKKINEIKKNYCFSNENYNANQEKGDICGEISGEEEFAVSIWAKETAVENGEDTYVYWYATGADYCEKEEGSDDNDWDMDFSESTSGSYRTKDFGIKDEDGEYESEEREYAITCYSEAGDDDTVSVAVSSYDNAEVVATVDITVSPSEVAFGKSSKLRWSASNVSGSCYLYAEEKDYMESLSGNLTRLDEEDEAVDADGDGIADNWQYSGEGYYLEVDASNYKGKETIEFEGEDGDSSYEVSYKFICQDADGEKFSDSVTISAGALDKKEYTTKGEKKAKEVSEDVSSQENKTKDQIEQYTCVLNKYTDNEDVDKKDCDEILAGA</sequence>
<evidence type="ECO:0000256" key="1">
    <source>
        <dbReference type="SAM" id="Coils"/>
    </source>
</evidence>
<evidence type="ECO:0000256" key="3">
    <source>
        <dbReference type="SAM" id="Phobius"/>
    </source>
</evidence>
<comment type="caution">
    <text evidence="4">The sequence shown here is derived from an EMBL/GenBank/DDBJ whole genome shotgun (WGS) entry which is preliminary data.</text>
</comment>
<feature type="transmembrane region" description="Helical" evidence="3">
    <location>
        <begin position="12"/>
        <end position="28"/>
    </location>
</feature>
<keyword evidence="3" id="KW-0472">Membrane</keyword>
<organism evidence="4 5">
    <name type="scientific">Candidatus Terrybacteria bacterium CG10_big_fil_rev_8_21_14_0_10_41_10</name>
    <dbReference type="NCBI Taxonomy" id="1975026"/>
    <lineage>
        <taxon>Bacteria</taxon>
        <taxon>Candidatus Terryibacteriota</taxon>
    </lineage>
</organism>
<dbReference type="Proteomes" id="UP000230959">
    <property type="component" value="Unassembled WGS sequence"/>
</dbReference>
<feature type="coiled-coil region" evidence="1">
    <location>
        <begin position="380"/>
        <end position="415"/>
    </location>
</feature>
<gene>
    <name evidence="4" type="ORF">COV02_00565</name>
</gene>
<proteinExistence type="predicted"/>
<evidence type="ECO:0000313" key="4">
    <source>
        <dbReference type="EMBL" id="PJE73809.1"/>
    </source>
</evidence>
<evidence type="ECO:0000313" key="5">
    <source>
        <dbReference type="Proteomes" id="UP000230959"/>
    </source>
</evidence>
<dbReference type="AlphaFoldDB" id="A0A2M8LB09"/>
<reference evidence="5" key="1">
    <citation type="submission" date="2017-09" db="EMBL/GenBank/DDBJ databases">
        <title>Depth-based differentiation of microbial function through sediment-hosted aquifers and enrichment of novel symbionts in the deep terrestrial subsurface.</title>
        <authorList>
            <person name="Probst A.J."/>
            <person name="Ladd B."/>
            <person name="Jarett J.K."/>
            <person name="Geller-Mcgrath D.E."/>
            <person name="Sieber C.M.K."/>
            <person name="Emerson J.B."/>
            <person name="Anantharaman K."/>
            <person name="Thomas B.C."/>
            <person name="Malmstrom R."/>
            <person name="Stieglmeier M."/>
            <person name="Klingl A."/>
            <person name="Woyke T."/>
            <person name="Ryan C.M."/>
            <person name="Banfield J.F."/>
        </authorList>
    </citation>
    <scope>NUCLEOTIDE SEQUENCE [LARGE SCALE GENOMIC DNA]</scope>
</reference>
<evidence type="ECO:0000256" key="2">
    <source>
        <dbReference type="SAM" id="MobiDB-lite"/>
    </source>
</evidence>
<keyword evidence="3" id="KW-1133">Transmembrane helix</keyword>